<feature type="compositionally biased region" description="Basic and acidic residues" evidence="1">
    <location>
        <begin position="14"/>
        <end position="27"/>
    </location>
</feature>
<dbReference type="AlphaFoldDB" id="A0A4Y2WHD5"/>
<evidence type="ECO:0008006" key="5">
    <source>
        <dbReference type="Google" id="ProtNLM"/>
    </source>
</evidence>
<protein>
    <recommendedName>
        <fullName evidence="5">Retrovirus-related Pol polyprotein from transposon 297</fullName>
    </recommendedName>
</protein>
<evidence type="ECO:0000256" key="1">
    <source>
        <dbReference type="SAM" id="MobiDB-lite"/>
    </source>
</evidence>
<reference evidence="3 4" key="1">
    <citation type="journal article" date="2019" name="Sci. Rep.">
        <title>Orb-weaving spider Araneus ventricosus genome elucidates the spidroin gene catalogue.</title>
        <authorList>
            <person name="Kono N."/>
            <person name="Nakamura H."/>
            <person name="Ohtoshi R."/>
            <person name="Moran D.A.P."/>
            <person name="Shinohara A."/>
            <person name="Yoshida Y."/>
            <person name="Fujiwara M."/>
            <person name="Mori M."/>
            <person name="Tomita M."/>
            <person name="Arakawa K."/>
        </authorList>
    </citation>
    <scope>NUCLEOTIDE SEQUENCE [LARGE SCALE GENOMIC DNA]</scope>
</reference>
<keyword evidence="4" id="KW-1185">Reference proteome</keyword>
<organism evidence="3 4">
    <name type="scientific">Araneus ventricosus</name>
    <name type="common">Orbweaver spider</name>
    <name type="synonym">Epeira ventricosa</name>
    <dbReference type="NCBI Taxonomy" id="182803"/>
    <lineage>
        <taxon>Eukaryota</taxon>
        <taxon>Metazoa</taxon>
        <taxon>Ecdysozoa</taxon>
        <taxon>Arthropoda</taxon>
        <taxon>Chelicerata</taxon>
        <taxon>Arachnida</taxon>
        <taxon>Araneae</taxon>
        <taxon>Araneomorphae</taxon>
        <taxon>Entelegynae</taxon>
        <taxon>Araneoidea</taxon>
        <taxon>Araneidae</taxon>
        <taxon>Araneus</taxon>
    </lineage>
</organism>
<dbReference type="InterPro" id="IPR053134">
    <property type="entry name" value="RNA-dir_DNA_polymerase"/>
</dbReference>
<sequence length="281" mass="31681">MFPNGNSANSPSDDFSKQKLNSDKSLDNHKCDVEMSSVNSITGRMVTKTQNPAFSQKYVEIKLEENCNALTVDQPILVESLNDKHSDSFLIARSVSNLDVKNRCLALVCNLKDSPVNLNKNLALVKISPIHKVACIENVNNVSYENSKRQINWAAQVDLNHLEDEQKLKVMNLLSKYNSVFAQDISDLGQCDLIKHEIHLSDQIHIRQKSYRVPYHLKPEMRSQINVLLEAGIIQPSTSSFSAKVILVKKSDGSYRLVADLRKLNAKTVPDNYHLPNLKKI</sequence>
<dbReference type="GO" id="GO:0071897">
    <property type="term" value="P:DNA biosynthetic process"/>
    <property type="evidence" value="ECO:0007669"/>
    <property type="project" value="UniProtKB-ARBA"/>
</dbReference>
<dbReference type="PANTHER" id="PTHR24559:SF435">
    <property type="entry name" value="RIBONUCLEASE H"/>
    <property type="match status" value="1"/>
</dbReference>
<dbReference type="Gene3D" id="3.10.10.10">
    <property type="entry name" value="HIV Type 1 Reverse Transcriptase, subunit A, domain 1"/>
    <property type="match status" value="1"/>
</dbReference>
<proteinExistence type="predicted"/>
<gene>
    <name evidence="3" type="ORF">AVEN_209589_1</name>
    <name evidence="2" type="ORF">AVEN_73756_1</name>
</gene>
<dbReference type="EMBL" id="BGPR01060143">
    <property type="protein sequence ID" value="GBO36074.1"/>
    <property type="molecule type" value="Genomic_DNA"/>
</dbReference>
<comment type="caution">
    <text evidence="3">The sequence shown here is derived from an EMBL/GenBank/DDBJ whole genome shotgun (WGS) entry which is preliminary data.</text>
</comment>
<feature type="compositionally biased region" description="Polar residues" evidence="1">
    <location>
        <begin position="1"/>
        <end position="13"/>
    </location>
</feature>
<dbReference type="PANTHER" id="PTHR24559">
    <property type="entry name" value="TRANSPOSON TY3-I GAG-POL POLYPROTEIN"/>
    <property type="match status" value="1"/>
</dbReference>
<dbReference type="EMBL" id="BGPR01060142">
    <property type="protein sequence ID" value="GBO36073.1"/>
    <property type="molecule type" value="Genomic_DNA"/>
</dbReference>
<evidence type="ECO:0000313" key="3">
    <source>
        <dbReference type="EMBL" id="GBO36074.1"/>
    </source>
</evidence>
<dbReference type="Proteomes" id="UP000499080">
    <property type="component" value="Unassembled WGS sequence"/>
</dbReference>
<accession>A0A4Y2WHD5</accession>
<evidence type="ECO:0000313" key="2">
    <source>
        <dbReference type="EMBL" id="GBO36073.1"/>
    </source>
</evidence>
<dbReference type="OrthoDB" id="8041546at2759"/>
<feature type="region of interest" description="Disordered" evidence="1">
    <location>
        <begin position="1"/>
        <end position="27"/>
    </location>
</feature>
<dbReference type="SUPFAM" id="SSF56672">
    <property type="entry name" value="DNA/RNA polymerases"/>
    <property type="match status" value="1"/>
</dbReference>
<name>A0A4Y2WHD5_ARAVE</name>
<dbReference type="InterPro" id="IPR043502">
    <property type="entry name" value="DNA/RNA_pol_sf"/>
</dbReference>
<evidence type="ECO:0000313" key="4">
    <source>
        <dbReference type="Proteomes" id="UP000499080"/>
    </source>
</evidence>